<evidence type="ECO:0000313" key="2">
    <source>
        <dbReference type="EMBL" id="NYE75413.1"/>
    </source>
</evidence>
<organism evidence="2 3">
    <name type="scientific">Microlunatus parietis</name>
    <dbReference type="NCBI Taxonomy" id="682979"/>
    <lineage>
        <taxon>Bacteria</taxon>
        <taxon>Bacillati</taxon>
        <taxon>Actinomycetota</taxon>
        <taxon>Actinomycetes</taxon>
        <taxon>Propionibacteriales</taxon>
        <taxon>Propionibacteriaceae</taxon>
        <taxon>Microlunatus</taxon>
    </lineage>
</organism>
<dbReference type="SMART" id="SM00418">
    <property type="entry name" value="HTH_ARSR"/>
    <property type="match status" value="1"/>
</dbReference>
<dbReference type="InterPro" id="IPR036390">
    <property type="entry name" value="WH_DNA-bd_sf"/>
</dbReference>
<reference evidence="2 3" key="1">
    <citation type="submission" date="2020-07" db="EMBL/GenBank/DDBJ databases">
        <title>Sequencing the genomes of 1000 actinobacteria strains.</title>
        <authorList>
            <person name="Klenk H.-P."/>
        </authorList>
    </citation>
    <scope>NUCLEOTIDE SEQUENCE [LARGE SCALE GENOMIC DNA]</scope>
    <source>
        <strain evidence="2 3">DSM 22083</strain>
    </source>
</reference>
<proteinExistence type="predicted"/>
<dbReference type="InterPro" id="IPR011991">
    <property type="entry name" value="ArsR-like_HTH"/>
</dbReference>
<dbReference type="SUPFAM" id="SSF46785">
    <property type="entry name" value="Winged helix' DNA-binding domain"/>
    <property type="match status" value="1"/>
</dbReference>
<dbReference type="Pfam" id="PF12840">
    <property type="entry name" value="HTH_20"/>
    <property type="match status" value="1"/>
</dbReference>
<dbReference type="EMBL" id="JACCBU010000001">
    <property type="protein sequence ID" value="NYE75413.1"/>
    <property type="molecule type" value="Genomic_DNA"/>
</dbReference>
<dbReference type="CDD" id="cd00090">
    <property type="entry name" value="HTH_ARSR"/>
    <property type="match status" value="1"/>
</dbReference>
<dbReference type="Proteomes" id="UP000569914">
    <property type="component" value="Unassembled WGS sequence"/>
</dbReference>
<name>A0A7Y9IF73_9ACTN</name>
<dbReference type="AlphaFoldDB" id="A0A7Y9IF73"/>
<feature type="domain" description="HTH arsR-type" evidence="1">
    <location>
        <begin position="15"/>
        <end position="93"/>
    </location>
</feature>
<dbReference type="RefSeq" id="WP_179757920.1">
    <property type="nucleotide sequence ID" value="NZ_JACCBU010000001.1"/>
</dbReference>
<evidence type="ECO:0000313" key="3">
    <source>
        <dbReference type="Proteomes" id="UP000569914"/>
    </source>
</evidence>
<evidence type="ECO:0000259" key="1">
    <source>
        <dbReference type="SMART" id="SM00418"/>
    </source>
</evidence>
<accession>A0A7Y9IF73</accession>
<sequence length="187" mass="20694">MPRPRRKQLKLTDPRTIKALSHPARIAAIDELYGGRVATSTELAALTDLSASAMNYHMRALEKLGIVERDDSARDGREHPWRAAAQGLSVEGLQSRAQQAAASLLSGAVVDNLRRSVDRYAAAEATLPAEWQDHANFDSGTVYLTPDETRDLIDAVMAAAKPYRWRRTRRKGTQRVRIALAIIPDPD</sequence>
<keyword evidence="2" id="KW-0238">DNA-binding</keyword>
<dbReference type="GO" id="GO:0003700">
    <property type="term" value="F:DNA-binding transcription factor activity"/>
    <property type="evidence" value="ECO:0007669"/>
    <property type="project" value="InterPro"/>
</dbReference>
<dbReference type="Gene3D" id="1.10.10.10">
    <property type="entry name" value="Winged helix-like DNA-binding domain superfamily/Winged helix DNA-binding domain"/>
    <property type="match status" value="1"/>
</dbReference>
<comment type="caution">
    <text evidence="2">The sequence shown here is derived from an EMBL/GenBank/DDBJ whole genome shotgun (WGS) entry which is preliminary data.</text>
</comment>
<dbReference type="InterPro" id="IPR001845">
    <property type="entry name" value="HTH_ArsR_DNA-bd_dom"/>
</dbReference>
<dbReference type="GO" id="GO:0003677">
    <property type="term" value="F:DNA binding"/>
    <property type="evidence" value="ECO:0007669"/>
    <property type="project" value="UniProtKB-KW"/>
</dbReference>
<dbReference type="InterPro" id="IPR036388">
    <property type="entry name" value="WH-like_DNA-bd_sf"/>
</dbReference>
<gene>
    <name evidence="2" type="ORF">BKA15_006742</name>
</gene>
<dbReference type="Gene3D" id="6.10.140.2180">
    <property type="match status" value="1"/>
</dbReference>
<protein>
    <submittedName>
        <fullName evidence="2">DNA-binding transcriptional ArsR family regulator</fullName>
    </submittedName>
</protein>
<keyword evidence="3" id="KW-1185">Reference proteome</keyword>